<dbReference type="InterPro" id="IPR052701">
    <property type="entry name" value="GAG_Ulvan_Degrading_Sulfatases"/>
</dbReference>
<dbReference type="Proteomes" id="UP000179129">
    <property type="component" value="Unassembled WGS sequence"/>
</dbReference>
<dbReference type="EMBL" id="MFIX01000081">
    <property type="protein sequence ID" value="OGG05191.1"/>
    <property type="molecule type" value="Genomic_DNA"/>
</dbReference>
<sequence length="349" mass="39543">MKERGYATVAISGHPFLYALNLLEGFDWAIDGDKQWKIHYSVHNLIFRGPLEQLGLFWMDLEMAPRAHCLSREAGNWIKKHEDRPFFMFINYFDAHSPYLPLSKYQSLFADETLLPQYLKESAEIKKNINNYDAEIFYIDKYLGRLFDGLKSMSQFDNTIICLVGDHGESFGEHSLYGHGELNSYNDVIKVPFIIKYPGQHEPAIIDEAVNLVDIFPTVLQVLGYPLPGNIQGKSLSRINSDGAGRPVVTENYSVQADNSIFPRRSIIQSSLKLIELAPDTTKLFDLAEDPLELNDLSLIDTLKSAALKSELDNYIASLDTLQVKDEGLDNRKLSQETIEGLKALGYVK</sequence>
<evidence type="ECO:0000313" key="2">
    <source>
        <dbReference type="EMBL" id="OGG05191.1"/>
    </source>
</evidence>
<dbReference type="STRING" id="1817867.A3F83_03235"/>
<comment type="caution">
    <text evidence="2">The sequence shown here is derived from an EMBL/GenBank/DDBJ whole genome shotgun (WGS) entry which is preliminary data.</text>
</comment>
<dbReference type="AlphaFoldDB" id="A0A1F5YYD8"/>
<evidence type="ECO:0000259" key="1">
    <source>
        <dbReference type="Pfam" id="PF00884"/>
    </source>
</evidence>
<protein>
    <recommendedName>
        <fullName evidence="1">Sulfatase N-terminal domain-containing protein</fullName>
    </recommendedName>
</protein>
<dbReference type="Pfam" id="PF00884">
    <property type="entry name" value="Sulfatase"/>
    <property type="match status" value="1"/>
</dbReference>
<name>A0A1F5YYD8_9BACT</name>
<evidence type="ECO:0000313" key="3">
    <source>
        <dbReference type="Proteomes" id="UP000179129"/>
    </source>
</evidence>
<dbReference type="Gene3D" id="3.40.720.10">
    <property type="entry name" value="Alkaline Phosphatase, subunit A"/>
    <property type="match status" value="2"/>
</dbReference>
<feature type="domain" description="Sulfatase N-terminal" evidence="1">
    <location>
        <begin position="2"/>
        <end position="225"/>
    </location>
</feature>
<dbReference type="SUPFAM" id="SSF53649">
    <property type="entry name" value="Alkaline phosphatase-like"/>
    <property type="match status" value="1"/>
</dbReference>
<accession>A0A1F5YYD8</accession>
<proteinExistence type="predicted"/>
<dbReference type="InterPro" id="IPR000917">
    <property type="entry name" value="Sulfatase_N"/>
</dbReference>
<organism evidence="2 3">
    <name type="scientific">Candidatus Glassbacteria bacterium RIFCSPLOWO2_12_FULL_58_11</name>
    <dbReference type="NCBI Taxonomy" id="1817867"/>
    <lineage>
        <taxon>Bacteria</taxon>
        <taxon>Candidatus Glassiibacteriota</taxon>
    </lineage>
</organism>
<dbReference type="PANTHER" id="PTHR43751">
    <property type="entry name" value="SULFATASE"/>
    <property type="match status" value="1"/>
</dbReference>
<dbReference type="PANTHER" id="PTHR43751:SF3">
    <property type="entry name" value="SULFATASE N-TERMINAL DOMAIN-CONTAINING PROTEIN"/>
    <property type="match status" value="1"/>
</dbReference>
<reference evidence="2 3" key="1">
    <citation type="journal article" date="2016" name="Nat. Commun.">
        <title>Thousands of microbial genomes shed light on interconnected biogeochemical processes in an aquifer system.</title>
        <authorList>
            <person name="Anantharaman K."/>
            <person name="Brown C.T."/>
            <person name="Hug L.A."/>
            <person name="Sharon I."/>
            <person name="Castelle C.J."/>
            <person name="Probst A.J."/>
            <person name="Thomas B.C."/>
            <person name="Singh A."/>
            <person name="Wilkins M.J."/>
            <person name="Karaoz U."/>
            <person name="Brodie E.L."/>
            <person name="Williams K.H."/>
            <person name="Hubbard S.S."/>
            <person name="Banfield J.F."/>
        </authorList>
    </citation>
    <scope>NUCLEOTIDE SEQUENCE [LARGE SCALE GENOMIC DNA]</scope>
</reference>
<gene>
    <name evidence="2" type="ORF">A3F83_03235</name>
</gene>
<dbReference type="InterPro" id="IPR017850">
    <property type="entry name" value="Alkaline_phosphatase_core_sf"/>
</dbReference>